<accession>A0A2P6N1L2</accession>
<keyword evidence="3" id="KW-1185">Reference proteome</keyword>
<reference evidence="2 3" key="1">
    <citation type="journal article" date="2018" name="Genome Biol. Evol.">
        <title>Multiple Roots of Fruiting Body Formation in Amoebozoa.</title>
        <authorList>
            <person name="Hillmann F."/>
            <person name="Forbes G."/>
            <person name="Novohradska S."/>
            <person name="Ferling I."/>
            <person name="Riege K."/>
            <person name="Groth M."/>
            <person name="Westermann M."/>
            <person name="Marz M."/>
            <person name="Spaller T."/>
            <person name="Winckler T."/>
            <person name="Schaap P."/>
            <person name="Glockner G."/>
        </authorList>
    </citation>
    <scope>NUCLEOTIDE SEQUENCE [LARGE SCALE GENOMIC DNA]</scope>
    <source>
        <strain evidence="2 3">Jena</strain>
    </source>
</reference>
<dbReference type="AlphaFoldDB" id="A0A2P6N1L2"/>
<gene>
    <name evidence="2" type="ORF">PROFUN_07765</name>
</gene>
<sequence>FSTISPAHHLLAVYRHLQPSKTVSNLPISDEKKETYYVFIGTQTEDQCATILLLPDLQNRVTRYSPPSAQTAQVAAGPLWGSTGLSGSSSHSGGQRGRLGFNRETIQAFMDALAAQKVNYPTTQMAVVIGSVVVFITTATSSVFTFLQTKETAQKSGALWALGRESVTFHFAQIIHKKDVEKAFEAALTEPITPVTMDNANINEDVYVFV</sequence>
<comment type="caution">
    <text evidence="2">The sequence shown here is derived from an EMBL/GenBank/DDBJ whole genome shotgun (WGS) entry which is preliminary data.</text>
</comment>
<dbReference type="EMBL" id="MDYQ01000254">
    <property type="protein sequence ID" value="PRP77823.1"/>
    <property type="molecule type" value="Genomic_DNA"/>
</dbReference>
<keyword evidence="1" id="KW-1133">Transmembrane helix</keyword>
<name>A0A2P6N1L2_9EUKA</name>
<keyword evidence="1" id="KW-0472">Membrane</keyword>
<organism evidence="2 3">
    <name type="scientific">Planoprotostelium fungivorum</name>
    <dbReference type="NCBI Taxonomy" id="1890364"/>
    <lineage>
        <taxon>Eukaryota</taxon>
        <taxon>Amoebozoa</taxon>
        <taxon>Evosea</taxon>
        <taxon>Variosea</taxon>
        <taxon>Cavosteliida</taxon>
        <taxon>Cavosteliaceae</taxon>
        <taxon>Planoprotostelium</taxon>
    </lineage>
</organism>
<evidence type="ECO:0000313" key="2">
    <source>
        <dbReference type="EMBL" id="PRP77823.1"/>
    </source>
</evidence>
<proteinExistence type="predicted"/>
<protein>
    <submittedName>
        <fullName evidence="2">Uncharacterized protein</fullName>
    </submittedName>
</protein>
<dbReference type="InParanoid" id="A0A2P6N1L2"/>
<feature type="transmembrane region" description="Helical" evidence="1">
    <location>
        <begin position="125"/>
        <end position="147"/>
    </location>
</feature>
<feature type="non-terminal residue" evidence="2">
    <location>
        <position position="1"/>
    </location>
</feature>
<keyword evidence="1" id="KW-0812">Transmembrane</keyword>
<evidence type="ECO:0000256" key="1">
    <source>
        <dbReference type="SAM" id="Phobius"/>
    </source>
</evidence>
<evidence type="ECO:0000313" key="3">
    <source>
        <dbReference type="Proteomes" id="UP000241769"/>
    </source>
</evidence>
<dbReference type="Proteomes" id="UP000241769">
    <property type="component" value="Unassembled WGS sequence"/>
</dbReference>